<organism evidence="1 2">
    <name type="scientific">Botryobasidium botryosum (strain FD-172 SS1)</name>
    <dbReference type="NCBI Taxonomy" id="930990"/>
    <lineage>
        <taxon>Eukaryota</taxon>
        <taxon>Fungi</taxon>
        <taxon>Dikarya</taxon>
        <taxon>Basidiomycota</taxon>
        <taxon>Agaricomycotina</taxon>
        <taxon>Agaricomycetes</taxon>
        <taxon>Cantharellales</taxon>
        <taxon>Botryobasidiaceae</taxon>
        <taxon>Botryobasidium</taxon>
    </lineage>
</organism>
<dbReference type="InParanoid" id="A0A067M3Z5"/>
<protein>
    <submittedName>
        <fullName evidence="1">Uncharacterized protein</fullName>
    </submittedName>
</protein>
<dbReference type="Proteomes" id="UP000027195">
    <property type="component" value="Unassembled WGS sequence"/>
</dbReference>
<dbReference type="EMBL" id="KL198069">
    <property type="protein sequence ID" value="KDQ10274.1"/>
    <property type="molecule type" value="Genomic_DNA"/>
</dbReference>
<sequence length="60" mass="6613">MIARCRANDTLAIVIPNASNHLRSIEEGLGAAMSAVRIIARTIAGRRKDRRGSESSYRRC</sequence>
<name>A0A067M3Z5_BOTB1</name>
<proteinExistence type="predicted"/>
<evidence type="ECO:0000313" key="1">
    <source>
        <dbReference type="EMBL" id="KDQ10274.1"/>
    </source>
</evidence>
<evidence type="ECO:0000313" key="2">
    <source>
        <dbReference type="Proteomes" id="UP000027195"/>
    </source>
</evidence>
<dbReference type="AlphaFoldDB" id="A0A067M3Z5"/>
<accession>A0A067M3Z5</accession>
<dbReference type="HOGENOM" id="CLU_2941409_0_0_1"/>
<keyword evidence="2" id="KW-1185">Reference proteome</keyword>
<reference evidence="2" key="1">
    <citation type="journal article" date="2014" name="Proc. Natl. Acad. Sci. U.S.A.">
        <title>Extensive sampling of basidiomycete genomes demonstrates inadequacy of the white-rot/brown-rot paradigm for wood decay fungi.</title>
        <authorList>
            <person name="Riley R."/>
            <person name="Salamov A.A."/>
            <person name="Brown D.W."/>
            <person name="Nagy L.G."/>
            <person name="Floudas D."/>
            <person name="Held B.W."/>
            <person name="Levasseur A."/>
            <person name="Lombard V."/>
            <person name="Morin E."/>
            <person name="Otillar R."/>
            <person name="Lindquist E.A."/>
            <person name="Sun H."/>
            <person name="LaButti K.M."/>
            <person name="Schmutz J."/>
            <person name="Jabbour D."/>
            <person name="Luo H."/>
            <person name="Baker S.E."/>
            <person name="Pisabarro A.G."/>
            <person name="Walton J.D."/>
            <person name="Blanchette R.A."/>
            <person name="Henrissat B."/>
            <person name="Martin F."/>
            <person name="Cullen D."/>
            <person name="Hibbett D.S."/>
            <person name="Grigoriev I.V."/>
        </authorList>
    </citation>
    <scope>NUCLEOTIDE SEQUENCE [LARGE SCALE GENOMIC DNA]</scope>
    <source>
        <strain evidence="2">FD-172 SS1</strain>
    </source>
</reference>
<gene>
    <name evidence="1" type="ORF">BOTBODRAFT_36385</name>
</gene>